<proteinExistence type="predicted"/>
<dbReference type="EMBL" id="CP069023">
    <property type="protein sequence ID" value="QRC91567.1"/>
    <property type="molecule type" value="Genomic_DNA"/>
</dbReference>
<name>A0A7U2ERZ1_PHANO</name>
<organism evidence="1 2">
    <name type="scientific">Phaeosphaeria nodorum (strain SN15 / ATCC MYA-4574 / FGSC 10173)</name>
    <name type="common">Glume blotch fungus</name>
    <name type="synonym">Parastagonospora nodorum</name>
    <dbReference type="NCBI Taxonomy" id="321614"/>
    <lineage>
        <taxon>Eukaryota</taxon>
        <taxon>Fungi</taxon>
        <taxon>Dikarya</taxon>
        <taxon>Ascomycota</taxon>
        <taxon>Pezizomycotina</taxon>
        <taxon>Dothideomycetes</taxon>
        <taxon>Pleosporomycetidae</taxon>
        <taxon>Pleosporales</taxon>
        <taxon>Pleosporineae</taxon>
        <taxon>Phaeosphaeriaceae</taxon>
        <taxon>Parastagonospora</taxon>
    </lineage>
</organism>
<dbReference type="Proteomes" id="UP000663193">
    <property type="component" value="Chromosome 1"/>
</dbReference>
<evidence type="ECO:0000313" key="1">
    <source>
        <dbReference type="EMBL" id="QRC91567.1"/>
    </source>
</evidence>
<gene>
    <name evidence="1" type="ORF">JI435_300650</name>
</gene>
<reference evidence="2" key="1">
    <citation type="journal article" date="2021" name="BMC Genomics">
        <title>Chromosome-level genome assembly and manually-curated proteome of model necrotroph Parastagonospora nodorum Sn15 reveals a genome-wide trove of candidate effector homologs, and redundancy of virulence-related functions within an accessory chromosome.</title>
        <authorList>
            <person name="Bertazzoni S."/>
            <person name="Jones D.A.B."/>
            <person name="Phan H.T."/>
            <person name="Tan K.-C."/>
            <person name="Hane J.K."/>
        </authorList>
    </citation>
    <scope>NUCLEOTIDE SEQUENCE [LARGE SCALE GENOMIC DNA]</scope>
    <source>
        <strain evidence="2">SN15 / ATCC MYA-4574 / FGSC 10173)</strain>
    </source>
</reference>
<protein>
    <submittedName>
        <fullName evidence="1">Uncharacterized protein</fullName>
    </submittedName>
</protein>
<accession>A0A7U2ERZ1</accession>
<dbReference type="VEuPathDB" id="FungiDB:JI435_300650"/>
<evidence type="ECO:0000313" key="2">
    <source>
        <dbReference type="Proteomes" id="UP000663193"/>
    </source>
</evidence>
<dbReference type="AlphaFoldDB" id="A0A7U2ERZ1"/>
<sequence length="127" mass="14245">MKEAESRLLTGSSTNCKNLISAFTWFILGDLRAHCSLEEYSITSERTSGSYTYLNKAYNYADKGLHSDFLASLGSTATMQSCKGIRVSHHKLAARSLRLESPLYIRSSKLPPVILQQHIQKPLQRPL</sequence>
<keyword evidence="2" id="KW-1185">Reference proteome</keyword>